<evidence type="ECO:0000313" key="5">
    <source>
        <dbReference type="Proteomes" id="UP001497522"/>
    </source>
</evidence>
<dbReference type="PROSITE" id="PS51084">
    <property type="entry name" value="HIT_2"/>
    <property type="match status" value="1"/>
</dbReference>
<evidence type="ECO:0000313" key="4">
    <source>
        <dbReference type="EMBL" id="CAK9881011.1"/>
    </source>
</evidence>
<evidence type="ECO:0000256" key="1">
    <source>
        <dbReference type="PROSITE-ProRule" id="PRU00464"/>
    </source>
</evidence>
<dbReference type="SUPFAM" id="SSF54197">
    <property type="entry name" value="HIT-like"/>
    <property type="match status" value="1"/>
</dbReference>
<proteinExistence type="predicted"/>
<dbReference type="InterPro" id="IPR011146">
    <property type="entry name" value="HIT-like"/>
</dbReference>
<gene>
    <name evidence="4" type="ORF">CSSPJE1EN2_LOCUS22410</name>
</gene>
<organism evidence="4 5">
    <name type="scientific">Sphagnum jensenii</name>
    <dbReference type="NCBI Taxonomy" id="128206"/>
    <lineage>
        <taxon>Eukaryota</taxon>
        <taxon>Viridiplantae</taxon>
        <taxon>Streptophyta</taxon>
        <taxon>Embryophyta</taxon>
        <taxon>Bryophyta</taxon>
        <taxon>Sphagnophytina</taxon>
        <taxon>Sphagnopsida</taxon>
        <taxon>Sphagnales</taxon>
        <taxon>Sphagnaceae</taxon>
        <taxon>Sphagnum</taxon>
    </lineage>
</organism>
<dbReference type="Pfam" id="PF01230">
    <property type="entry name" value="HIT"/>
    <property type="match status" value="1"/>
</dbReference>
<dbReference type="PROSITE" id="PS00892">
    <property type="entry name" value="HIT_1"/>
    <property type="match status" value="1"/>
</dbReference>
<reference evidence="4" key="1">
    <citation type="submission" date="2024-03" db="EMBL/GenBank/DDBJ databases">
        <authorList>
            <consortium name="ELIXIR-Norway"/>
            <consortium name="Elixir Norway"/>
        </authorList>
    </citation>
    <scope>NUCLEOTIDE SEQUENCE</scope>
</reference>
<feature type="chain" id="PRO_5046059717" description="HIT domain-containing protein" evidence="2">
    <location>
        <begin position="16"/>
        <end position="205"/>
    </location>
</feature>
<protein>
    <recommendedName>
        <fullName evidence="3">HIT domain-containing protein</fullName>
    </recommendedName>
</protein>
<feature type="domain" description="HIT" evidence="3">
    <location>
        <begin position="95"/>
        <end position="205"/>
    </location>
</feature>
<dbReference type="EMBL" id="OZ023709">
    <property type="protein sequence ID" value="CAK9881011.1"/>
    <property type="molecule type" value="Genomic_DNA"/>
</dbReference>
<dbReference type="PRINTS" id="PR00332">
    <property type="entry name" value="HISTRIAD"/>
</dbReference>
<keyword evidence="5" id="KW-1185">Reference proteome</keyword>
<evidence type="ECO:0000256" key="2">
    <source>
        <dbReference type="SAM" id="SignalP"/>
    </source>
</evidence>
<dbReference type="InterPro" id="IPR001310">
    <property type="entry name" value="Histidine_triad_HIT"/>
</dbReference>
<keyword evidence="2" id="KW-0732">Signal</keyword>
<dbReference type="PANTHER" id="PTHR23089">
    <property type="entry name" value="HISTIDINE TRIAD HIT PROTEIN"/>
    <property type="match status" value="1"/>
</dbReference>
<name>A0ABP1BX45_9BRYO</name>
<accession>A0ABP1BX45</accession>
<sequence>MARWALLGLTSHAAAIVPCYSSGIAAARSCKSVLGLQKASSGQHLLAAAGTAIGSKRLWSSSSTTAVKARSGDEEAAAKTAAAAAVTLDTGAPTLFDKIVSREIPATVVYEDESVLAFRDINPQAPVHVVLIPKRRDGLTQLSKADARHKDVLGQLLLAAKRVADQEGLDNGFRVVINDGPNGCQSVYHLHLHLLGGRQMKWPPG</sequence>
<evidence type="ECO:0000259" key="3">
    <source>
        <dbReference type="PROSITE" id="PS51084"/>
    </source>
</evidence>
<feature type="signal peptide" evidence="2">
    <location>
        <begin position="1"/>
        <end position="15"/>
    </location>
</feature>
<dbReference type="InterPro" id="IPR036265">
    <property type="entry name" value="HIT-like_sf"/>
</dbReference>
<dbReference type="Gene3D" id="3.30.428.10">
    <property type="entry name" value="HIT-like"/>
    <property type="match status" value="1"/>
</dbReference>
<dbReference type="InterPro" id="IPR019808">
    <property type="entry name" value="Histidine_triad_CS"/>
</dbReference>
<dbReference type="CDD" id="cd01276">
    <property type="entry name" value="PKCI_related"/>
    <property type="match status" value="1"/>
</dbReference>
<dbReference type="Proteomes" id="UP001497522">
    <property type="component" value="Chromosome 8"/>
</dbReference>
<feature type="short sequence motif" description="Histidine triad motif" evidence="1">
    <location>
        <begin position="189"/>
        <end position="193"/>
    </location>
</feature>